<name>A0A915YJB8_9BACT</name>
<organism evidence="2 3">
    <name type="scientific">Aureispira anguillae</name>
    <dbReference type="NCBI Taxonomy" id="2864201"/>
    <lineage>
        <taxon>Bacteria</taxon>
        <taxon>Pseudomonadati</taxon>
        <taxon>Bacteroidota</taxon>
        <taxon>Saprospiria</taxon>
        <taxon>Saprospirales</taxon>
        <taxon>Saprospiraceae</taxon>
        <taxon>Aureispira</taxon>
    </lineage>
</organism>
<proteinExistence type="predicted"/>
<dbReference type="InterPro" id="IPR001387">
    <property type="entry name" value="Cro/C1-type_HTH"/>
</dbReference>
<dbReference type="Gene3D" id="1.10.260.40">
    <property type="entry name" value="lambda repressor-like DNA-binding domains"/>
    <property type="match status" value="1"/>
</dbReference>
<dbReference type="RefSeq" id="WP_264789310.1">
    <property type="nucleotide sequence ID" value="NZ_AP026867.1"/>
</dbReference>
<gene>
    <name evidence="2" type="ORF">AsAng_0048400</name>
</gene>
<feature type="domain" description="HTH cro/C1-type" evidence="1">
    <location>
        <begin position="11"/>
        <end position="63"/>
    </location>
</feature>
<dbReference type="GO" id="GO:0003677">
    <property type="term" value="F:DNA binding"/>
    <property type="evidence" value="ECO:0007669"/>
    <property type="project" value="InterPro"/>
</dbReference>
<evidence type="ECO:0000313" key="2">
    <source>
        <dbReference type="EMBL" id="BDS14074.1"/>
    </source>
</evidence>
<dbReference type="AlphaFoldDB" id="A0A915YJB8"/>
<dbReference type="Proteomes" id="UP001060919">
    <property type="component" value="Chromosome"/>
</dbReference>
<dbReference type="SUPFAM" id="SSF47413">
    <property type="entry name" value="lambda repressor-like DNA-binding domains"/>
    <property type="match status" value="1"/>
</dbReference>
<evidence type="ECO:0000313" key="3">
    <source>
        <dbReference type="Proteomes" id="UP001060919"/>
    </source>
</evidence>
<dbReference type="KEGG" id="aup:AsAng_0048400"/>
<accession>A0A915YJB8</accession>
<protein>
    <submittedName>
        <fullName evidence="2">Helix-turn-helix domain-containing protein</fullName>
    </submittedName>
</protein>
<dbReference type="InterPro" id="IPR010982">
    <property type="entry name" value="Lambda_DNA-bd_dom_sf"/>
</dbReference>
<evidence type="ECO:0000259" key="1">
    <source>
        <dbReference type="PROSITE" id="PS50943"/>
    </source>
</evidence>
<reference evidence="2" key="1">
    <citation type="submission" date="2022-09" db="EMBL/GenBank/DDBJ databases">
        <title>Aureispira anguillicida sp. nov., isolated from Leptocephalus of Japanese eel Anguilla japonica.</title>
        <authorList>
            <person name="Yuasa K."/>
            <person name="Mekata T."/>
            <person name="Ikunari K."/>
        </authorList>
    </citation>
    <scope>NUCLEOTIDE SEQUENCE</scope>
    <source>
        <strain evidence="2">EL160426</strain>
    </source>
</reference>
<dbReference type="SMART" id="SM00530">
    <property type="entry name" value="HTH_XRE"/>
    <property type="match status" value="1"/>
</dbReference>
<dbReference type="CDD" id="cd00093">
    <property type="entry name" value="HTH_XRE"/>
    <property type="match status" value="1"/>
</dbReference>
<dbReference type="Pfam" id="PF01381">
    <property type="entry name" value="HTH_3"/>
    <property type="match status" value="1"/>
</dbReference>
<keyword evidence="3" id="KW-1185">Reference proteome</keyword>
<dbReference type="EMBL" id="AP026867">
    <property type="protein sequence ID" value="BDS14074.1"/>
    <property type="molecule type" value="Genomic_DNA"/>
</dbReference>
<dbReference type="PROSITE" id="PS50943">
    <property type="entry name" value="HTH_CROC1"/>
    <property type="match status" value="1"/>
</dbReference>
<sequence length="142" mass="16529">MKIFFGKNLGYLLKKKNESRQDLAKFLNISVNTISNYATNTSLPNLNTIVRIVNYLDVDLNTMVLVDIAKEDISKDKSILDVEDRSDEIIRSKNQKYTINTDDDQLFGEPKDILILELRNRIDDLKSRIKFQEELILKIYSN</sequence>